<evidence type="ECO:0000313" key="11">
    <source>
        <dbReference type="Proteomes" id="UP001319121"/>
    </source>
</evidence>
<evidence type="ECO:0000256" key="9">
    <source>
        <dbReference type="HAMAP-Rule" id="MF_00406"/>
    </source>
</evidence>
<dbReference type="EMBL" id="AP019536">
    <property type="protein sequence ID" value="BBI99508.1"/>
    <property type="molecule type" value="Genomic_DNA"/>
</dbReference>
<keyword evidence="11" id="KW-1185">Reference proteome</keyword>
<dbReference type="CDD" id="cd01288">
    <property type="entry name" value="FabZ"/>
    <property type="match status" value="1"/>
</dbReference>
<comment type="similarity">
    <text evidence="2 9">Belongs to the thioester dehydratase family. FabZ subfamily.</text>
</comment>
<reference evidence="10 11" key="1">
    <citation type="submission" date="2019-03" db="EMBL/GenBank/DDBJ databases">
        <title>Complete genome sequence of Ferrigenium kumadai strain An22, a microaerophilic iron-oxidizing bacterium isolated from a paddy field soil.</title>
        <authorList>
            <person name="Watanabe T."/>
            <person name="Asakawa S."/>
        </authorList>
    </citation>
    <scope>NUCLEOTIDE SEQUENCE [LARGE SCALE GENOMIC DNA]</scope>
    <source>
        <strain evidence="10 11">An22</strain>
    </source>
</reference>
<name>A0AAN1SYP1_9PROT</name>
<evidence type="ECO:0000256" key="5">
    <source>
        <dbReference type="ARBA" id="ARBA00022556"/>
    </source>
</evidence>
<dbReference type="GO" id="GO:0006633">
    <property type="term" value="P:fatty acid biosynthetic process"/>
    <property type="evidence" value="ECO:0007669"/>
    <property type="project" value="UniProtKB-UniRule"/>
</dbReference>
<keyword evidence="4 9" id="KW-0444">Lipid biosynthesis</keyword>
<comment type="function">
    <text evidence="8 9">Involved in unsaturated fatty acids biosynthesis. Catalyzes the dehydration of short chain beta-hydroxyacyl-ACPs and long chain saturated and unsaturated beta-hydroxyacyl-ACPs.</text>
</comment>
<evidence type="ECO:0000256" key="1">
    <source>
        <dbReference type="ARBA" id="ARBA00004496"/>
    </source>
</evidence>
<comment type="subcellular location">
    <subcellularLocation>
        <location evidence="1 9">Cytoplasm</location>
    </subcellularLocation>
</comment>
<evidence type="ECO:0000256" key="6">
    <source>
        <dbReference type="ARBA" id="ARBA00023098"/>
    </source>
</evidence>
<evidence type="ECO:0000313" key="10">
    <source>
        <dbReference type="EMBL" id="BBI99508.1"/>
    </source>
</evidence>
<evidence type="ECO:0000256" key="8">
    <source>
        <dbReference type="ARBA" id="ARBA00025049"/>
    </source>
</evidence>
<dbReference type="EC" id="4.2.1.59" evidence="9"/>
<keyword evidence="6 9" id="KW-0443">Lipid metabolism</keyword>
<evidence type="ECO:0000256" key="4">
    <source>
        <dbReference type="ARBA" id="ARBA00022516"/>
    </source>
</evidence>
<feature type="active site" evidence="9">
    <location>
        <position position="51"/>
    </location>
</feature>
<organism evidence="10 11">
    <name type="scientific">Ferrigenium kumadai</name>
    <dbReference type="NCBI Taxonomy" id="1682490"/>
    <lineage>
        <taxon>Bacteria</taxon>
        <taxon>Pseudomonadati</taxon>
        <taxon>Pseudomonadota</taxon>
        <taxon>Betaproteobacteria</taxon>
        <taxon>Nitrosomonadales</taxon>
        <taxon>Gallionellaceae</taxon>
        <taxon>Ferrigenium</taxon>
    </lineage>
</organism>
<dbReference type="KEGG" id="fku:FGKAn22_12010"/>
<dbReference type="PANTHER" id="PTHR30272:SF1">
    <property type="entry name" value="3-HYDROXYACYL-[ACYL-CARRIER-PROTEIN] DEHYDRATASE"/>
    <property type="match status" value="1"/>
</dbReference>
<keyword evidence="7 9" id="KW-0456">Lyase</keyword>
<dbReference type="GO" id="GO:0019171">
    <property type="term" value="F:(3R)-hydroxyacyl-[acyl-carrier-protein] dehydratase activity"/>
    <property type="evidence" value="ECO:0007669"/>
    <property type="project" value="UniProtKB-EC"/>
</dbReference>
<keyword evidence="3 9" id="KW-0963">Cytoplasm</keyword>
<dbReference type="FunFam" id="3.10.129.10:FF:000001">
    <property type="entry name" value="3-hydroxyacyl-[acyl-carrier-protein] dehydratase FabZ"/>
    <property type="match status" value="1"/>
</dbReference>
<dbReference type="PANTHER" id="PTHR30272">
    <property type="entry name" value="3-HYDROXYACYL-[ACYL-CARRIER-PROTEIN] DEHYDRATASE"/>
    <property type="match status" value="1"/>
</dbReference>
<gene>
    <name evidence="9 10" type="primary">fabZ</name>
    <name evidence="10" type="ORF">FGKAn22_12010</name>
</gene>
<dbReference type="GO" id="GO:0009245">
    <property type="term" value="P:lipid A biosynthetic process"/>
    <property type="evidence" value="ECO:0007669"/>
    <property type="project" value="UniProtKB-UniRule"/>
</dbReference>
<dbReference type="SUPFAM" id="SSF54637">
    <property type="entry name" value="Thioesterase/thiol ester dehydrase-isomerase"/>
    <property type="match status" value="1"/>
</dbReference>
<dbReference type="NCBIfam" id="TIGR01750">
    <property type="entry name" value="fabZ"/>
    <property type="match status" value="1"/>
</dbReference>
<accession>A0AAN1SYP1</accession>
<dbReference type="GO" id="GO:0016020">
    <property type="term" value="C:membrane"/>
    <property type="evidence" value="ECO:0007669"/>
    <property type="project" value="GOC"/>
</dbReference>
<keyword evidence="5 9" id="KW-0441">Lipid A biosynthesis</keyword>
<dbReference type="InterPro" id="IPR013114">
    <property type="entry name" value="FabA_FabZ"/>
</dbReference>
<dbReference type="GO" id="GO:0005737">
    <property type="term" value="C:cytoplasm"/>
    <property type="evidence" value="ECO:0007669"/>
    <property type="project" value="UniProtKB-SubCell"/>
</dbReference>
<dbReference type="AlphaFoldDB" id="A0AAN1SYP1"/>
<evidence type="ECO:0000256" key="7">
    <source>
        <dbReference type="ARBA" id="ARBA00023239"/>
    </source>
</evidence>
<dbReference type="InterPro" id="IPR010084">
    <property type="entry name" value="FabZ"/>
</dbReference>
<sequence>MSTTMDIHAILESLPHRYPFLLVDRVLSVEPGKEIVALKNVTINEPFFPGHYPHHPVMPGVLIIEAMAQVAALLSFKSMDSKPDEKSVYYFAGIDNARFKRPVSPGDQLIFKVSLTRSMRGVFKFAATAEVDGQLAAEAELMCTVKSVA</sequence>
<dbReference type="NCBIfam" id="NF000582">
    <property type="entry name" value="PRK00006.1"/>
    <property type="match status" value="1"/>
</dbReference>
<protein>
    <recommendedName>
        <fullName evidence="9">3-hydroxyacyl-[acyl-carrier-protein] dehydratase FabZ</fullName>
        <ecNumber evidence="9">4.2.1.59</ecNumber>
    </recommendedName>
    <alternativeName>
        <fullName evidence="9">(3R)-hydroxymyristoyl-[acyl-carrier-protein] dehydratase</fullName>
        <shortName evidence="9">(3R)-hydroxymyristoyl-ACP dehydrase</shortName>
    </alternativeName>
    <alternativeName>
        <fullName evidence="9">Beta-hydroxyacyl-ACP dehydratase</fullName>
    </alternativeName>
</protein>
<dbReference type="Gene3D" id="3.10.129.10">
    <property type="entry name" value="Hotdog Thioesterase"/>
    <property type="match status" value="1"/>
</dbReference>
<dbReference type="RefSeq" id="WP_246487473.1">
    <property type="nucleotide sequence ID" value="NZ_AP019536.1"/>
</dbReference>
<dbReference type="Proteomes" id="UP001319121">
    <property type="component" value="Chromosome"/>
</dbReference>
<evidence type="ECO:0000256" key="2">
    <source>
        <dbReference type="ARBA" id="ARBA00009174"/>
    </source>
</evidence>
<dbReference type="HAMAP" id="MF_00406">
    <property type="entry name" value="FabZ"/>
    <property type="match status" value="1"/>
</dbReference>
<evidence type="ECO:0000256" key="3">
    <source>
        <dbReference type="ARBA" id="ARBA00022490"/>
    </source>
</evidence>
<dbReference type="InterPro" id="IPR029069">
    <property type="entry name" value="HotDog_dom_sf"/>
</dbReference>
<comment type="catalytic activity">
    <reaction evidence="9">
        <text>a (3R)-hydroxyacyl-[ACP] = a (2E)-enoyl-[ACP] + H2O</text>
        <dbReference type="Rhea" id="RHEA:13097"/>
        <dbReference type="Rhea" id="RHEA-COMP:9925"/>
        <dbReference type="Rhea" id="RHEA-COMP:9945"/>
        <dbReference type="ChEBI" id="CHEBI:15377"/>
        <dbReference type="ChEBI" id="CHEBI:78784"/>
        <dbReference type="ChEBI" id="CHEBI:78827"/>
        <dbReference type="EC" id="4.2.1.59"/>
    </reaction>
</comment>
<dbReference type="Pfam" id="PF07977">
    <property type="entry name" value="FabA"/>
    <property type="match status" value="1"/>
</dbReference>
<proteinExistence type="inferred from homology"/>